<dbReference type="Gene3D" id="3.10.110.10">
    <property type="entry name" value="Ubiquitin Conjugating Enzyme"/>
    <property type="match status" value="1"/>
</dbReference>
<protein>
    <recommendedName>
        <fullName evidence="8">SUMO-conjugating enzyme UBC9</fullName>
    </recommendedName>
    <alternativeName>
        <fullName evidence="9">Ubiquitin carrier protein 9</fullName>
    </alternativeName>
</protein>
<dbReference type="PROSITE" id="PS50127">
    <property type="entry name" value="UBC_2"/>
    <property type="match status" value="1"/>
</dbReference>
<keyword evidence="4 11" id="KW-0547">Nucleotide-binding</keyword>
<comment type="subcellular location">
    <subcellularLocation>
        <location evidence="1">Nucleus</location>
    </subcellularLocation>
</comment>
<dbReference type="SMART" id="SM00212">
    <property type="entry name" value="UBCc"/>
    <property type="match status" value="1"/>
</dbReference>
<dbReference type="AlphaFoldDB" id="A0A1Y3BT34"/>
<evidence type="ECO:0000313" key="13">
    <source>
        <dbReference type="EMBL" id="OTF83138.1"/>
    </source>
</evidence>
<dbReference type="GO" id="GO:0005524">
    <property type="term" value="F:ATP binding"/>
    <property type="evidence" value="ECO:0007669"/>
    <property type="project" value="UniProtKB-UniRule"/>
</dbReference>
<keyword evidence="7" id="KW-0539">Nucleus</keyword>
<evidence type="ECO:0000256" key="5">
    <source>
        <dbReference type="ARBA" id="ARBA00022786"/>
    </source>
</evidence>
<keyword evidence="3" id="KW-0808">Transferase</keyword>
<dbReference type="OrthoDB" id="6600758at2759"/>
<accession>A0A1Y3BT34</accession>
<evidence type="ECO:0000256" key="9">
    <source>
        <dbReference type="ARBA" id="ARBA00044296"/>
    </source>
</evidence>
<dbReference type="CDD" id="cd23798">
    <property type="entry name" value="UBCc_UBE2I"/>
    <property type="match status" value="1"/>
</dbReference>
<evidence type="ECO:0000313" key="14">
    <source>
        <dbReference type="Proteomes" id="UP000194236"/>
    </source>
</evidence>
<evidence type="ECO:0000256" key="4">
    <source>
        <dbReference type="ARBA" id="ARBA00022741"/>
    </source>
</evidence>
<dbReference type="EMBL" id="MUJZ01004943">
    <property type="protein sequence ID" value="OTF83138.1"/>
    <property type="molecule type" value="Genomic_DNA"/>
</dbReference>
<evidence type="ECO:0000259" key="12">
    <source>
        <dbReference type="PROSITE" id="PS50127"/>
    </source>
</evidence>
<dbReference type="InterPro" id="IPR023313">
    <property type="entry name" value="UBQ-conjugating_AS"/>
</dbReference>
<dbReference type="Pfam" id="PF00179">
    <property type="entry name" value="UQ_con"/>
    <property type="match status" value="1"/>
</dbReference>
<dbReference type="GO" id="GO:0005694">
    <property type="term" value="C:chromosome"/>
    <property type="evidence" value="ECO:0007669"/>
    <property type="project" value="UniProtKB-ARBA"/>
</dbReference>
<evidence type="ECO:0000256" key="6">
    <source>
        <dbReference type="ARBA" id="ARBA00022840"/>
    </source>
</evidence>
<feature type="active site" description="Glycyl thioester intermediate" evidence="10">
    <location>
        <position position="95"/>
    </location>
</feature>
<dbReference type="GO" id="GO:0019787">
    <property type="term" value="F:ubiquitin-like protein transferase activity"/>
    <property type="evidence" value="ECO:0007669"/>
    <property type="project" value="UniProtKB-ARBA"/>
</dbReference>
<comment type="similarity">
    <text evidence="11">Belongs to the ubiquitin-conjugating enzyme family.</text>
</comment>
<keyword evidence="14" id="KW-1185">Reference proteome</keyword>
<organism evidence="13 14">
    <name type="scientific">Euroglyphus maynei</name>
    <name type="common">Mayne's house dust mite</name>
    <dbReference type="NCBI Taxonomy" id="6958"/>
    <lineage>
        <taxon>Eukaryota</taxon>
        <taxon>Metazoa</taxon>
        <taxon>Ecdysozoa</taxon>
        <taxon>Arthropoda</taxon>
        <taxon>Chelicerata</taxon>
        <taxon>Arachnida</taxon>
        <taxon>Acari</taxon>
        <taxon>Acariformes</taxon>
        <taxon>Sarcoptiformes</taxon>
        <taxon>Astigmata</taxon>
        <taxon>Psoroptidia</taxon>
        <taxon>Analgoidea</taxon>
        <taxon>Pyroglyphidae</taxon>
        <taxon>Pyroglyphinae</taxon>
        <taxon>Euroglyphus</taxon>
    </lineage>
</organism>
<dbReference type="SUPFAM" id="SSF54495">
    <property type="entry name" value="UBC-like"/>
    <property type="match status" value="1"/>
</dbReference>
<dbReference type="InterPro" id="IPR016135">
    <property type="entry name" value="UBQ-conjugating_enzyme/RWD"/>
</dbReference>
<name>A0A1Y3BT34_EURMA</name>
<comment type="pathway">
    <text evidence="2">Protein modification; protein sumoylation.</text>
</comment>
<reference evidence="13 14" key="1">
    <citation type="submission" date="2017-03" db="EMBL/GenBank/DDBJ databases">
        <title>Genome Survey of Euroglyphus maynei.</title>
        <authorList>
            <person name="Arlian L.G."/>
            <person name="Morgan M.S."/>
            <person name="Rider S.D."/>
        </authorList>
    </citation>
    <scope>NUCLEOTIDE SEQUENCE [LARGE SCALE GENOMIC DNA]</scope>
    <source>
        <strain evidence="13">Arlian Lab</strain>
        <tissue evidence="13">Whole body</tissue>
    </source>
</reference>
<dbReference type="PANTHER" id="PTHR24067">
    <property type="entry name" value="UBIQUITIN-CONJUGATING ENZYME E2"/>
    <property type="match status" value="1"/>
</dbReference>
<comment type="caution">
    <text evidence="13">The sequence shown here is derived from an EMBL/GenBank/DDBJ whole genome shotgun (WGS) entry which is preliminary data.</text>
</comment>
<keyword evidence="5 11" id="KW-0833">Ubl conjugation pathway</keyword>
<evidence type="ECO:0000256" key="8">
    <source>
        <dbReference type="ARBA" id="ARBA00039165"/>
    </source>
</evidence>
<evidence type="ECO:0000256" key="2">
    <source>
        <dbReference type="ARBA" id="ARBA00004718"/>
    </source>
</evidence>
<evidence type="ECO:0000256" key="7">
    <source>
        <dbReference type="ARBA" id="ARBA00023242"/>
    </source>
</evidence>
<proteinExistence type="inferred from homology"/>
<gene>
    <name evidence="13" type="ORF">BLA29_010993</name>
</gene>
<feature type="domain" description="UBC core" evidence="12">
    <location>
        <begin position="4"/>
        <end position="159"/>
    </location>
</feature>
<evidence type="ECO:0000256" key="11">
    <source>
        <dbReference type="RuleBase" id="RU362109"/>
    </source>
</evidence>
<evidence type="ECO:0000256" key="3">
    <source>
        <dbReference type="ARBA" id="ARBA00022679"/>
    </source>
</evidence>
<dbReference type="PROSITE" id="PS00183">
    <property type="entry name" value="UBC_1"/>
    <property type="match status" value="1"/>
</dbReference>
<evidence type="ECO:0000256" key="10">
    <source>
        <dbReference type="PROSITE-ProRule" id="PRU10133"/>
    </source>
</evidence>
<keyword evidence="6 11" id="KW-0067">ATP-binding</keyword>
<dbReference type="InterPro" id="IPR050113">
    <property type="entry name" value="Ub_conjugating_enzyme"/>
</dbReference>
<evidence type="ECO:0000256" key="1">
    <source>
        <dbReference type="ARBA" id="ARBA00004123"/>
    </source>
</evidence>
<dbReference type="Proteomes" id="UP000194236">
    <property type="component" value="Unassembled WGS sequence"/>
</dbReference>
<sequence>MDQIALVRLSEERKAWRKNHPYVSGFEAKPVKNSDGTFNLMIWDCSIPGKSGTLWENGHFKLKIHFNNGYPLQPPVCQFTPPIFHPNIWTDGKVCLSILNPEKGWRSSTTVREILIGIQDLLNEPNIYDPANLFAYEAYVKNKQAYEKQIIEQARKFKANY</sequence>
<dbReference type="GO" id="GO:0005634">
    <property type="term" value="C:nucleus"/>
    <property type="evidence" value="ECO:0007669"/>
    <property type="project" value="UniProtKB-SubCell"/>
</dbReference>
<dbReference type="InterPro" id="IPR000608">
    <property type="entry name" value="UBC"/>
</dbReference>
<dbReference type="FunFam" id="3.10.110.10:FF:000035">
    <property type="entry name" value="SUMO-conjugating enzyme ubc9"/>
    <property type="match status" value="1"/>
</dbReference>